<dbReference type="Pfam" id="PF04023">
    <property type="entry name" value="FeoA"/>
    <property type="match status" value="1"/>
</dbReference>
<dbReference type="InterPro" id="IPR008988">
    <property type="entry name" value="Transcriptional_repressor_C"/>
</dbReference>
<evidence type="ECO:0000256" key="1">
    <source>
        <dbReference type="ARBA" id="ARBA00023004"/>
    </source>
</evidence>
<organism evidence="3 4">
    <name type="scientific">Marispirochaeta aestuarii</name>
    <dbReference type="NCBI Taxonomy" id="1963862"/>
    <lineage>
        <taxon>Bacteria</taxon>
        <taxon>Pseudomonadati</taxon>
        <taxon>Spirochaetota</taxon>
        <taxon>Spirochaetia</taxon>
        <taxon>Spirochaetales</taxon>
        <taxon>Spirochaetaceae</taxon>
        <taxon>Marispirochaeta</taxon>
    </lineage>
</organism>
<dbReference type="AlphaFoldDB" id="A0A1Y1RZZ8"/>
<dbReference type="SMART" id="SM00899">
    <property type="entry name" value="FeoA"/>
    <property type="match status" value="1"/>
</dbReference>
<dbReference type="PANTHER" id="PTHR42954">
    <property type="entry name" value="FE(2+) TRANSPORT PROTEIN A"/>
    <property type="match status" value="1"/>
</dbReference>
<dbReference type="Proteomes" id="UP000192343">
    <property type="component" value="Unassembled WGS sequence"/>
</dbReference>
<feature type="domain" description="Ferrous iron transporter FeoA-like" evidence="2">
    <location>
        <begin position="1"/>
        <end position="69"/>
    </location>
</feature>
<keyword evidence="1" id="KW-0408">Iron</keyword>
<evidence type="ECO:0000313" key="3">
    <source>
        <dbReference type="EMBL" id="ORC36361.1"/>
    </source>
</evidence>
<dbReference type="PANTHER" id="PTHR42954:SF2">
    <property type="entry name" value="FE(2+) TRANSPORT PROTEIN A"/>
    <property type="match status" value="1"/>
</dbReference>
<keyword evidence="4" id="KW-1185">Reference proteome</keyword>
<evidence type="ECO:0000259" key="2">
    <source>
        <dbReference type="SMART" id="SM00899"/>
    </source>
</evidence>
<reference evidence="3 4" key="1">
    <citation type="submission" date="2017-03" db="EMBL/GenBank/DDBJ databases">
        <title>Draft Genome sequence of Marispirochaeta sp. strain JC444.</title>
        <authorList>
            <person name="Shivani Y."/>
            <person name="Subhash Y."/>
            <person name="Sasikala C."/>
            <person name="Ramana C."/>
        </authorList>
    </citation>
    <scope>NUCLEOTIDE SEQUENCE [LARGE SCALE GENOMIC DNA]</scope>
    <source>
        <strain evidence="3 4">JC444</strain>
    </source>
</reference>
<name>A0A1Y1RZZ8_9SPIO</name>
<dbReference type="EMBL" id="MWQY01000006">
    <property type="protein sequence ID" value="ORC36361.1"/>
    <property type="molecule type" value="Genomic_DNA"/>
</dbReference>
<dbReference type="Gene3D" id="2.30.30.90">
    <property type="match status" value="1"/>
</dbReference>
<proteinExistence type="predicted"/>
<dbReference type="SUPFAM" id="SSF50037">
    <property type="entry name" value="C-terminal domain of transcriptional repressors"/>
    <property type="match status" value="1"/>
</dbReference>
<sequence length="71" mass="7621">MRPGETAVITGYLAGGRDYRRKLLSFGLTAGTRITLLKTAPLGDPVEISVRGYSLSLRKTEAAVLELRGDA</sequence>
<protein>
    <submittedName>
        <fullName evidence="3">Ferrous iron transport protein A</fullName>
    </submittedName>
</protein>
<evidence type="ECO:0000313" key="4">
    <source>
        <dbReference type="Proteomes" id="UP000192343"/>
    </source>
</evidence>
<dbReference type="InterPro" id="IPR052713">
    <property type="entry name" value="FeoA"/>
</dbReference>
<dbReference type="STRING" id="1963862.B4O97_06650"/>
<accession>A0A1Y1RZZ8</accession>
<dbReference type="InterPro" id="IPR038157">
    <property type="entry name" value="FeoA_core_dom"/>
</dbReference>
<dbReference type="OrthoDB" id="9811076at2"/>
<comment type="caution">
    <text evidence="3">The sequence shown here is derived from an EMBL/GenBank/DDBJ whole genome shotgun (WGS) entry which is preliminary data.</text>
</comment>
<gene>
    <name evidence="3" type="ORF">B4O97_06650</name>
</gene>
<dbReference type="InterPro" id="IPR007167">
    <property type="entry name" value="Fe-transptr_FeoA-like"/>
</dbReference>
<dbReference type="GO" id="GO:0046914">
    <property type="term" value="F:transition metal ion binding"/>
    <property type="evidence" value="ECO:0007669"/>
    <property type="project" value="InterPro"/>
</dbReference>